<dbReference type="RefSeq" id="WP_119887672.1">
    <property type="nucleotide sequence ID" value="NZ_QZEV01000142.1"/>
</dbReference>
<protein>
    <submittedName>
        <fullName evidence="2">Glycosyltransferase family 1 protein</fullName>
    </submittedName>
</protein>
<keyword evidence="2" id="KW-0808">Transferase</keyword>
<comment type="caution">
    <text evidence="2">The sequence shown here is derived from an EMBL/GenBank/DDBJ whole genome shotgun (WGS) entry which is preliminary data.</text>
</comment>
<dbReference type="EMBL" id="QZEV01000142">
    <property type="protein sequence ID" value="RJK97304.1"/>
    <property type="molecule type" value="Genomic_DNA"/>
</dbReference>
<name>A0A418ZQ30_9RHOB</name>
<proteinExistence type="predicted"/>
<evidence type="ECO:0000259" key="1">
    <source>
        <dbReference type="Pfam" id="PF13439"/>
    </source>
</evidence>
<evidence type="ECO:0000313" key="3">
    <source>
        <dbReference type="Proteomes" id="UP000285530"/>
    </source>
</evidence>
<dbReference type="SUPFAM" id="SSF53756">
    <property type="entry name" value="UDP-Glycosyltransferase/glycogen phosphorylase"/>
    <property type="match status" value="1"/>
</dbReference>
<accession>A0A418ZQ30</accession>
<organism evidence="2 3">
    <name type="scientific">Paracoccus aestuarii</name>
    <dbReference type="NCBI Taxonomy" id="453842"/>
    <lineage>
        <taxon>Bacteria</taxon>
        <taxon>Pseudomonadati</taxon>
        <taxon>Pseudomonadota</taxon>
        <taxon>Alphaproteobacteria</taxon>
        <taxon>Rhodobacterales</taxon>
        <taxon>Paracoccaceae</taxon>
        <taxon>Paracoccus</taxon>
    </lineage>
</organism>
<dbReference type="Pfam" id="PF13439">
    <property type="entry name" value="Glyco_transf_4"/>
    <property type="match status" value="1"/>
</dbReference>
<dbReference type="PANTHER" id="PTHR45947:SF3">
    <property type="entry name" value="SULFOQUINOVOSYL TRANSFERASE SQD2"/>
    <property type="match status" value="1"/>
</dbReference>
<dbReference type="GO" id="GO:0016758">
    <property type="term" value="F:hexosyltransferase activity"/>
    <property type="evidence" value="ECO:0007669"/>
    <property type="project" value="TreeGrafter"/>
</dbReference>
<feature type="domain" description="Glycosyltransferase subfamily 4-like N-terminal" evidence="1">
    <location>
        <begin position="118"/>
        <end position="222"/>
    </location>
</feature>
<dbReference type="InterPro" id="IPR028098">
    <property type="entry name" value="Glyco_trans_4-like_N"/>
</dbReference>
<dbReference type="AlphaFoldDB" id="A0A418ZQ30"/>
<dbReference type="Gene3D" id="3.40.50.2000">
    <property type="entry name" value="Glycogen Phosphorylase B"/>
    <property type="match status" value="2"/>
</dbReference>
<evidence type="ECO:0000313" key="2">
    <source>
        <dbReference type="EMBL" id="RJK97304.1"/>
    </source>
</evidence>
<dbReference type="PANTHER" id="PTHR45947">
    <property type="entry name" value="SULFOQUINOVOSYL TRANSFERASE SQD2"/>
    <property type="match status" value="1"/>
</dbReference>
<sequence length="433" mass="46573">MVALVPAGGEVWEDFLDTIGVTLEEFCAQGPGGWMLGYIEALASAGIDTLLVFFSGQVDRPTRYVDPGTRAVITVLPVRAGYMRWRGRVPTYRQALAGQTKWGFRGALARVAGAALSHSSAPLGPLLAELRRFHCRAIIAQEYEYFRFDLCVVAGRRLGIPVVATFQGGTSEANLLSRVWKPALLRRASALVVPAAQEAARVRARYGPGPRIMPIFNPVNLADWTGQDGREAERARLGLGPDSCAVVWHGRIAIHVKGLDILLQAWDRICAARPGRDIHLILTGTGEDADAFGQMVAARNGQNIRWDNRYVTDREALRRFLAAGDVYAFASRLEGFPVAPIEAMACGLPVVGTNASGVSEIVGEGKGLQPACVPVGDVEAFATALGRLVDDPDLARQIGAAARRRVEAEFSVEAVGLQLAQLLLPDDTARSVA</sequence>
<keyword evidence="3" id="KW-1185">Reference proteome</keyword>
<dbReference type="Pfam" id="PF13692">
    <property type="entry name" value="Glyco_trans_1_4"/>
    <property type="match status" value="1"/>
</dbReference>
<dbReference type="CDD" id="cd03801">
    <property type="entry name" value="GT4_PimA-like"/>
    <property type="match status" value="1"/>
</dbReference>
<gene>
    <name evidence="2" type="ORF">D3P06_17000</name>
</gene>
<dbReference type="OrthoDB" id="9790710at2"/>
<dbReference type="InterPro" id="IPR050194">
    <property type="entry name" value="Glycosyltransferase_grp1"/>
</dbReference>
<dbReference type="Proteomes" id="UP000285530">
    <property type="component" value="Unassembled WGS sequence"/>
</dbReference>
<reference evidence="2 3" key="1">
    <citation type="submission" date="2018-09" db="EMBL/GenBank/DDBJ databases">
        <title>Paracoccus onubensis nov. sp. a moderate halophilic bacterium isolated from Gruta de las Maravillas (Aracena, Spain).</title>
        <authorList>
            <person name="Jurado V."/>
            <person name="Gutierrez-Patricio S."/>
            <person name="Gonzalez-Pimentel J.L."/>
            <person name="Laiz L."/>
            <person name="Saiz-Jimenez C."/>
        </authorList>
    </citation>
    <scope>NUCLEOTIDE SEQUENCE [LARGE SCALE GENOMIC DNA]</scope>
    <source>
        <strain evidence="2 3">DSM 19484</strain>
    </source>
</reference>